<evidence type="ECO:0000313" key="2">
    <source>
        <dbReference type="EMBL" id="NMR73675.1"/>
    </source>
</evidence>
<name>A0A7Y0QYN9_VIBAL</name>
<proteinExistence type="predicted"/>
<dbReference type="InterPro" id="IPR035093">
    <property type="entry name" value="RelE/ParE_toxin_dom_sf"/>
</dbReference>
<organism evidence="2 3">
    <name type="scientific">Vibrio alginolyticus</name>
    <dbReference type="NCBI Taxonomy" id="663"/>
    <lineage>
        <taxon>Bacteria</taxon>
        <taxon>Pseudomonadati</taxon>
        <taxon>Pseudomonadota</taxon>
        <taxon>Gammaproteobacteria</taxon>
        <taxon>Vibrionales</taxon>
        <taxon>Vibrionaceae</taxon>
        <taxon>Vibrio</taxon>
    </lineage>
</organism>
<dbReference type="EMBL" id="JABCMA010000006">
    <property type="protein sequence ID" value="NMR73675.1"/>
    <property type="molecule type" value="Genomic_DNA"/>
</dbReference>
<comment type="caution">
    <text evidence="2">The sequence shown here is derived from an EMBL/GenBank/DDBJ whole genome shotgun (WGS) entry which is preliminary data.</text>
</comment>
<dbReference type="Gene3D" id="3.30.2310.20">
    <property type="entry name" value="RelE-like"/>
    <property type="match status" value="1"/>
</dbReference>
<dbReference type="Proteomes" id="UP000565155">
    <property type="component" value="Unassembled WGS sequence"/>
</dbReference>
<evidence type="ECO:0000256" key="1">
    <source>
        <dbReference type="ARBA" id="ARBA00022649"/>
    </source>
</evidence>
<keyword evidence="1" id="KW-1277">Toxin-antitoxin system</keyword>
<gene>
    <name evidence="2" type="ORF">HKB35_08620</name>
</gene>
<accession>A0A7Y0QYN9</accession>
<sequence length="111" mass="13089">MANVVYTETFANTAEERIDYYSQWNDSTSVVERIENLIETFEQNVESNPAIYPACYELTQLGVYHFRQFSFDGFKLIYQYDDATDTVYAMVLISDKQDLQKTLVDYCIRFL</sequence>
<evidence type="ECO:0000313" key="3">
    <source>
        <dbReference type="Proteomes" id="UP000565155"/>
    </source>
</evidence>
<dbReference type="AlphaFoldDB" id="A0A7Y0QYN9"/>
<protein>
    <submittedName>
        <fullName evidence="2">Type II toxin-antitoxin system RelE/ParE family toxin</fullName>
    </submittedName>
</protein>
<dbReference type="RefSeq" id="WP_029792604.1">
    <property type="nucleotide sequence ID" value="NZ_JABCMA010000006.1"/>
</dbReference>
<dbReference type="InterPro" id="IPR007712">
    <property type="entry name" value="RelE/ParE_toxin"/>
</dbReference>
<reference evidence="2 3" key="1">
    <citation type="submission" date="2020-04" db="EMBL/GenBank/DDBJ databases">
        <title>Whole-genome sequencing of Vibrio spp. from China reveals different genetic environments of blaCTX-M-14 among diverse lineages.</title>
        <authorList>
            <person name="Zheng Z."/>
            <person name="Ye L."/>
            <person name="Chen S."/>
        </authorList>
    </citation>
    <scope>NUCLEOTIDE SEQUENCE [LARGE SCALE GENOMIC DNA]</scope>
    <source>
        <strain evidence="2 3">Vb1636</strain>
    </source>
</reference>
<dbReference type="Pfam" id="PF05016">
    <property type="entry name" value="ParE_toxin"/>
    <property type="match status" value="1"/>
</dbReference>